<dbReference type="InterPro" id="IPR006461">
    <property type="entry name" value="PLAC_motif_containing"/>
</dbReference>
<comment type="similarity">
    <text evidence="1">Belongs to the cornifelin family.</text>
</comment>
<dbReference type="PANTHER" id="PTHR15907">
    <property type="entry name" value="DUF614 FAMILY PROTEIN-RELATED"/>
    <property type="match status" value="1"/>
</dbReference>
<dbReference type="Pfam" id="PF04749">
    <property type="entry name" value="PLAC8"/>
    <property type="match status" value="1"/>
</dbReference>
<dbReference type="OMA" id="YVTFCNI"/>
<proteinExistence type="inferred from homology"/>
<reference evidence="2" key="1">
    <citation type="submission" date="2025-08" db="UniProtKB">
        <authorList>
            <consortium name="Ensembl"/>
        </authorList>
    </citation>
    <scope>IDENTIFICATION</scope>
</reference>
<dbReference type="NCBIfam" id="TIGR01571">
    <property type="entry name" value="A_thal_Cys_rich"/>
    <property type="match status" value="1"/>
</dbReference>
<accession>A0A8C1M7R3</accession>
<dbReference type="Ensembl" id="ENSCCRT00010080299.1">
    <property type="protein sequence ID" value="ENSCCRP00010072631.1"/>
    <property type="gene ID" value="ENSCCRG00010031531.1"/>
</dbReference>
<dbReference type="Proteomes" id="UP000694427">
    <property type="component" value="Unplaced"/>
</dbReference>
<sequence>MYYLNITYFLHSPCSDCIATNMIFQQPQFSPAIAVNSNQWSTGICGCFDDCNVCCFAMWCPLYFICSTASDFGEFCCLPMIDNCACTPPVSMALRASVRNRYGIQGGLGSDCMYVTFCNICSWCQIARELKRRHTSHMVVNAQPAVLAIPPVVVSAPKPVVTTQVTTTVG</sequence>
<evidence type="ECO:0000313" key="2">
    <source>
        <dbReference type="Ensembl" id="ENSCCRP00010072631.1"/>
    </source>
</evidence>
<evidence type="ECO:0000256" key="1">
    <source>
        <dbReference type="ARBA" id="ARBA00009024"/>
    </source>
</evidence>
<reference evidence="2" key="2">
    <citation type="submission" date="2025-09" db="UniProtKB">
        <authorList>
            <consortium name="Ensembl"/>
        </authorList>
    </citation>
    <scope>IDENTIFICATION</scope>
</reference>
<dbReference type="AlphaFoldDB" id="A0A8C1M7R3"/>
<protein>
    <submittedName>
        <fullName evidence="2">Uncharacterized protein</fullName>
    </submittedName>
</protein>
<keyword evidence="3" id="KW-1185">Reference proteome</keyword>
<evidence type="ECO:0000313" key="3">
    <source>
        <dbReference type="Proteomes" id="UP000694427"/>
    </source>
</evidence>
<name>A0A8C1M7R3_CYPCA</name>
<organism evidence="2 3">
    <name type="scientific">Cyprinus carpio</name>
    <name type="common">Common carp</name>
    <dbReference type="NCBI Taxonomy" id="7962"/>
    <lineage>
        <taxon>Eukaryota</taxon>
        <taxon>Metazoa</taxon>
        <taxon>Chordata</taxon>
        <taxon>Craniata</taxon>
        <taxon>Vertebrata</taxon>
        <taxon>Euteleostomi</taxon>
        <taxon>Actinopterygii</taxon>
        <taxon>Neopterygii</taxon>
        <taxon>Teleostei</taxon>
        <taxon>Ostariophysi</taxon>
        <taxon>Cypriniformes</taxon>
        <taxon>Cyprinidae</taxon>
        <taxon>Cyprininae</taxon>
        <taxon>Cyprinus</taxon>
    </lineage>
</organism>